<proteinExistence type="predicted"/>
<evidence type="ECO:0000256" key="1">
    <source>
        <dbReference type="ARBA" id="ARBA00022603"/>
    </source>
</evidence>
<dbReference type="NCBIfam" id="NF002463">
    <property type="entry name" value="PRK01683.1"/>
    <property type="match status" value="1"/>
</dbReference>
<dbReference type="InterPro" id="IPR023149">
    <property type="entry name" value="Trans_acon_MeTrfase_C"/>
</dbReference>
<dbReference type="Gene3D" id="1.10.150.290">
    <property type="entry name" value="S-adenosyl-L-methionine-dependent methyltransferases"/>
    <property type="match status" value="1"/>
</dbReference>
<sequence length="298" mass="33274">MNAFRIPCKVHGHVGSSFRASSAKGSRAISVGQTADWDASQYLRFADERTRPSRDLVAAIPLQNPKNIIDLGCGPANSTAVLASRYPSSRSTRIRGIDSSPDMLRKAREVLPAADFELADLAIWEPPQGNEAADLLFTNATLQWLPAELILPIIEKWVKSQPSGGVFAMQVPDNVTEPSHVLMAETASAGPWAGLLSQKSPGRSIFPRPNTLYDRMQPLCRNIDIWHTYYQHRLDGHEAIVSWFKQSGLRPYLQPLEKDMQKTFLQNYLESIKAAYPLNKDGSVLLRFPRLFMVCVRS</sequence>
<reference evidence="4" key="1">
    <citation type="journal article" date="2020" name="Stud. Mycol.">
        <title>101 Dothideomycetes genomes: a test case for predicting lifestyles and emergence of pathogens.</title>
        <authorList>
            <person name="Haridas S."/>
            <person name="Albert R."/>
            <person name="Binder M."/>
            <person name="Bloem J."/>
            <person name="Labutti K."/>
            <person name="Salamov A."/>
            <person name="Andreopoulos B."/>
            <person name="Baker S."/>
            <person name="Barry K."/>
            <person name="Bills G."/>
            <person name="Bluhm B."/>
            <person name="Cannon C."/>
            <person name="Castanera R."/>
            <person name="Culley D."/>
            <person name="Daum C."/>
            <person name="Ezra D."/>
            <person name="Gonzalez J."/>
            <person name="Henrissat B."/>
            <person name="Kuo A."/>
            <person name="Liang C."/>
            <person name="Lipzen A."/>
            <person name="Lutzoni F."/>
            <person name="Magnuson J."/>
            <person name="Mondo S."/>
            <person name="Nolan M."/>
            <person name="Ohm R."/>
            <person name="Pangilinan J."/>
            <person name="Park H.-J."/>
            <person name="Ramirez L."/>
            <person name="Alfaro M."/>
            <person name="Sun H."/>
            <person name="Tritt A."/>
            <person name="Yoshinaga Y."/>
            <person name="Zwiers L.-H."/>
            <person name="Turgeon B."/>
            <person name="Goodwin S."/>
            <person name="Spatafora J."/>
            <person name="Crous P."/>
            <person name="Grigoriev I."/>
        </authorList>
    </citation>
    <scope>NUCLEOTIDE SEQUENCE</scope>
    <source>
        <strain evidence="4">CBS 121739</strain>
    </source>
</reference>
<keyword evidence="2 4" id="KW-0808">Transferase</keyword>
<evidence type="ECO:0000313" key="5">
    <source>
        <dbReference type="Proteomes" id="UP000799437"/>
    </source>
</evidence>
<evidence type="ECO:0000313" key="4">
    <source>
        <dbReference type="EMBL" id="KAF2753870.1"/>
    </source>
</evidence>
<dbReference type="CDD" id="cd02440">
    <property type="entry name" value="AdoMet_MTases"/>
    <property type="match status" value="1"/>
</dbReference>
<gene>
    <name evidence="4" type="ORF">EJ05DRAFT_157497</name>
</gene>
<dbReference type="PANTHER" id="PTHR43861:SF1">
    <property type="entry name" value="TRANS-ACONITATE 2-METHYLTRANSFERASE"/>
    <property type="match status" value="1"/>
</dbReference>
<dbReference type="Pfam" id="PF13649">
    <property type="entry name" value="Methyltransf_25"/>
    <property type="match status" value="1"/>
</dbReference>
<dbReference type="GO" id="GO:0032259">
    <property type="term" value="P:methylation"/>
    <property type="evidence" value="ECO:0007669"/>
    <property type="project" value="UniProtKB-KW"/>
</dbReference>
<organism evidence="4 5">
    <name type="scientific">Pseudovirgaria hyperparasitica</name>
    <dbReference type="NCBI Taxonomy" id="470096"/>
    <lineage>
        <taxon>Eukaryota</taxon>
        <taxon>Fungi</taxon>
        <taxon>Dikarya</taxon>
        <taxon>Ascomycota</taxon>
        <taxon>Pezizomycotina</taxon>
        <taxon>Dothideomycetes</taxon>
        <taxon>Dothideomycetes incertae sedis</taxon>
        <taxon>Acrospermales</taxon>
        <taxon>Acrospermaceae</taxon>
        <taxon>Pseudovirgaria</taxon>
    </lineage>
</organism>
<dbReference type="InterPro" id="IPR029063">
    <property type="entry name" value="SAM-dependent_MTases_sf"/>
</dbReference>
<dbReference type="OrthoDB" id="66144at2759"/>
<dbReference type="Gene3D" id="3.40.50.150">
    <property type="entry name" value="Vaccinia Virus protein VP39"/>
    <property type="match status" value="1"/>
</dbReference>
<dbReference type="GeneID" id="54480439"/>
<dbReference type="Proteomes" id="UP000799437">
    <property type="component" value="Unassembled WGS sequence"/>
</dbReference>
<dbReference type="GO" id="GO:0030798">
    <property type="term" value="F:trans-aconitate 2-methyltransferase activity"/>
    <property type="evidence" value="ECO:0007669"/>
    <property type="project" value="InterPro"/>
</dbReference>
<dbReference type="InterPro" id="IPR041698">
    <property type="entry name" value="Methyltransf_25"/>
</dbReference>
<dbReference type="AlphaFoldDB" id="A0A6A6VW49"/>
<feature type="domain" description="Methyltransferase" evidence="3">
    <location>
        <begin position="68"/>
        <end position="157"/>
    </location>
</feature>
<evidence type="ECO:0000259" key="3">
    <source>
        <dbReference type="Pfam" id="PF13649"/>
    </source>
</evidence>
<accession>A0A6A6VW49</accession>
<keyword evidence="1 4" id="KW-0489">Methyltransferase</keyword>
<dbReference type="RefSeq" id="XP_033596321.1">
    <property type="nucleotide sequence ID" value="XM_033739385.1"/>
</dbReference>
<dbReference type="SUPFAM" id="SSF53335">
    <property type="entry name" value="S-adenosyl-L-methionine-dependent methyltransferases"/>
    <property type="match status" value="1"/>
</dbReference>
<keyword evidence="5" id="KW-1185">Reference proteome</keyword>
<protein>
    <submittedName>
        <fullName evidence="4">Putative O-methyltransferase</fullName>
    </submittedName>
</protein>
<dbReference type="EMBL" id="ML996582">
    <property type="protein sequence ID" value="KAF2753870.1"/>
    <property type="molecule type" value="Genomic_DNA"/>
</dbReference>
<name>A0A6A6VW49_9PEZI</name>
<evidence type="ECO:0000256" key="2">
    <source>
        <dbReference type="ARBA" id="ARBA00022679"/>
    </source>
</evidence>
<dbReference type="PANTHER" id="PTHR43861">
    <property type="entry name" value="TRANS-ACONITATE 2-METHYLTRANSFERASE-RELATED"/>
    <property type="match status" value="1"/>
</dbReference>